<evidence type="ECO:0000313" key="2">
    <source>
        <dbReference type="EMBL" id="KAJ7610444.1"/>
    </source>
</evidence>
<name>A0AAD7B5D9_9AGAR</name>
<protein>
    <submittedName>
        <fullName evidence="2">Uncharacterized protein</fullName>
    </submittedName>
</protein>
<proteinExistence type="predicted"/>
<dbReference type="AlphaFoldDB" id="A0AAD7B5D9"/>
<reference evidence="2" key="1">
    <citation type="submission" date="2023-03" db="EMBL/GenBank/DDBJ databases">
        <title>Massive genome expansion in bonnet fungi (Mycena s.s.) driven by repeated elements and novel gene families across ecological guilds.</title>
        <authorList>
            <consortium name="Lawrence Berkeley National Laboratory"/>
            <person name="Harder C.B."/>
            <person name="Miyauchi S."/>
            <person name="Viragh M."/>
            <person name="Kuo A."/>
            <person name="Thoen E."/>
            <person name="Andreopoulos B."/>
            <person name="Lu D."/>
            <person name="Skrede I."/>
            <person name="Drula E."/>
            <person name="Henrissat B."/>
            <person name="Morin E."/>
            <person name="Kohler A."/>
            <person name="Barry K."/>
            <person name="LaButti K."/>
            <person name="Morin E."/>
            <person name="Salamov A."/>
            <person name="Lipzen A."/>
            <person name="Mereny Z."/>
            <person name="Hegedus B."/>
            <person name="Baldrian P."/>
            <person name="Stursova M."/>
            <person name="Weitz H."/>
            <person name="Taylor A."/>
            <person name="Grigoriev I.V."/>
            <person name="Nagy L.G."/>
            <person name="Martin F."/>
            <person name="Kauserud H."/>
        </authorList>
    </citation>
    <scope>NUCLEOTIDE SEQUENCE</scope>
    <source>
        <strain evidence="2">9284</strain>
    </source>
</reference>
<feature type="compositionally biased region" description="Gly residues" evidence="1">
    <location>
        <begin position="399"/>
        <end position="410"/>
    </location>
</feature>
<dbReference type="EMBL" id="JARKIF010000035">
    <property type="protein sequence ID" value="KAJ7610444.1"/>
    <property type="molecule type" value="Genomic_DNA"/>
</dbReference>
<organism evidence="2 3">
    <name type="scientific">Roridomyces roridus</name>
    <dbReference type="NCBI Taxonomy" id="1738132"/>
    <lineage>
        <taxon>Eukaryota</taxon>
        <taxon>Fungi</taxon>
        <taxon>Dikarya</taxon>
        <taxon>Basidiomycota</taxon>
        <taxon>Agaricomycotina</taxon>
        <taxon>Agaricomycetes</taxon>
        <taxon>Agaricomycetidae</taxon>
        <taxon>Agaricales</taxon>
        <taxon>Marasmiineae</taxon>
        <taxon>Mycenaceae</taxon>
        <taxon>Roridomyces</taxon>
    </lineage>
</organism>
<feature type="region of interest" description="Disordered" evidence="1">
    <location>
        <begin position="392"/>
        <end position="444"/>
    </location>
</feature>
<dbReference type="Proteomes" id="UP001221142">
    <property type="component" value="Unassembled WGS sequence"/>
</dbReference>
<sequence length="885" mass="97381">MAPLYVGLMGPWRSPAEAARDHHCRLKQHLSLHHGANARAAYLRRKQRFGGGWERAVRVVHELEAAGGMGRASFDVRRDLRLQGGGCFKRIGAGIYIMHLLLHRAACAPPPVPSESSEPPPAHVTEFELILVRRPARCEPKTSTGGGGGGVTEILYVTRRAKNGRFFVSCRYFQTFRRLAYQFNMDFFSEPRKLLSYKKQSARSSEAVFDISAFFRPPPPLAPTSDLSELAIFKLISWTSHSPRMKQAGSRKPPVVEDHSSQHLRHFSPVTFASASCQMIMMYLSDGGGRGLVAAEVWHLPPTIEDLTLRQGPDTPILAVCMHLQPNLYNSKKHPPASGVHRPFEPGCNPRWQAEAPTLPAKIASCLPAALFTAAPDLPLARQMLTRDSWGRLNTAPAHGGGPAPPGGGSDAAQNSKLRHRRHYIPPPGTSKAPSNQHIMGPSRSICQHSGGALGGIAAGQIEVSVTQCTESQTVFKPNLNAGLIAPDNIDLMQKGMESIELPQKGRGQSTAMELETNSKRARATTHTGMNRSAGCLPDADPSKLISLFQPTAQQKKGRTSGVQLSASRQEITLHGATSHYGREDHLPLHSCIVIYSRTTWTAFRYLSGYGPSSILHPPSDCVKRIAFLAAADTRTLAQVQHARKLMDTSALSNSQRMAFLAVFFPVLDPARVPPLEDLSADAKTIEDFTCADVALQATFHLRPQGEIGLSLWPRVWPWIDFIHKRAGNLSLPDSSPQRLFYIDFTLFVGAFHSWTFLIQIENPHGCSLLLDVLSRFLAACDVHSHPERLEEIVDAAGSINTFADLVEDFIRTIVEHSRSPLDHLHRLVVFLDAADELPEERDHEWLSSPLGSLVLALFTCSNYAAELVAAVLHLCDRQEPIRKT</sequence>
<evidence type="ECO:0000313" key="3">
    <source>
        <dbReference type="Proteomes" id="UP001221142"/>
    </source>
</evidence>
<accession>A0AAD7B5D9</accession>
<comment type="caution">
    <text evidence="2">The sequence shown here is derived from an EMBL/GenBank/DDBJ whole genome shotgun (WGS) entry which is preliminary data.</text>
</comment>
<gene>
    <name evidence="2" type="ORF">FB45DRAFT_875799</name>
</gene>
<keyword evidence="3" id="KW-1185">Reference proteome</keyword>
<evidence type="ECO:0000256" key="1">
    <source>
        <dbReference type="SAM" id="MobiDB-lite"/>
    </source>
</evidence>